<evidence type="ECO:0000313" key="2">
    <source>
        <dbReference type="Proteomes" id="UP000589626"/>
    </source>
</evidence>
<evidence type="ECO:0000313" key="1">
    <source>
        <dbReference type="EMBL" id="MBB3040237.1"/>
    </source>
</evidence>
<keyword evidence="2" id="KW-1185">Reference proteome</keyword>
<dbReference type="EMBL" id="JACHWR010000001">
    <property type="protein sequence ID" value="MBB3040237.1"/>
    <property type="molecule type" value="Genomic_DNA"/>
</dbReference>
<comment type="caution">
    <text evidence="1">The sequence shown here is derived from an EMBL/GenBank/DDBJ whole genome shotgun (WGS) entry which is preliminary data.</text>
</comment>
<dbReference type="Proteomes" id="UP000589626">
    <property type="component" value="Unassembled WGS sequence"/>
</dbReference>
<accession>A0A7W4VR47</accession>
<sequence length="144" mass="16063">MDGIREPVGRPLQAVLRRAVLDHGRRERRRVHPPLLHVGWPGAREELFAAEPGDVLDHALRTDVAASLLRAARRHPPVSGAVPMLWLTRSAPLEVGDADLAWLAAAWSATAEAGLGLTFVVVNRHGWLDPRTGVHREWKRLRQR</sequence>
<reference evidence="1 2" key="1">
    <citation type="submission" date="2020-08" db="EMBL/GenBank/DDBJ databases">
        <title>Sequencing the genomes of 1000 actinobacteria strains.</title>
        <authorList>
            <person name="Klenk H.-P."/>
        </authorList>
    </citation>
    <scope>NUCLEOTIDE SEQUENCE [LARGE SCALE GENOMIC DNA]</scope>
    <source>
        <strain evidence="1 2">DSM 105498</strain>
    </source>
</reference>
<proteinExistence type="predicted"/>
<dbReference type="RefSeq" id="WP_183590290.1">
    <property type="nucleotide sequence ID" value="NZ_JACHWR010000001.1"/>
</dbReference>
<dbReference type="AlphaFoldDB" id="A0A7W4VR47"/>
<protein>
    <submittedName>
        <fullName evidence="1">Uncharacterized protein</fullName>
    </submittedName>
</protein>
<gene>
    <name evidence="1" type="ORF">FHU40_000038</name>
</gene>
<name>A0A7W4VR47_9ACTN</name>
<organism evidence="1 2">
    <name type="scientific">Nocardioides soli</name>
    <dbReference type="NCBI Taxonomy" id="1036020"/>
    <lineage>
        <taxon>Bacteria</taxon>
        <taxon>Bacillati</taxon>
        <taxon>Actinomycetota</taxon>
        <taxon>Actinomycetes</taxon>
        <taxon>Propionibacteriales</taxon>
        <taxon>Nocardioidaceae</taxon>
        <taxon>Nocardioides</taxon>
    </lineage>
</organism>